<dbReference type="Proteomes" id="UP000472580">
    <property type="component" value="Unassembled WGS sequence"/>
</dbReference>
<evidence type="ECO:0000256" key="1">
    <source>
        <dbReference type="SAM" id="SignalP"/>
    </source>
</evidence>
<name>A0A6L6YFF4_9BURK</name>
<keyword evidence="3" id="KW-1185">Reference proteome</keyword>
<sequence>MNSCIKFSLTKAAAALLGFAPAAAFASGYQLSPLESYLIQAFAQEQIEGFINTGTSSLFENPKVFYLRAKPFAKFAAADAKKASDRYVGKYGIINSNVFRVVGDREKIIYTVKNPSYTITLSTSVDSDKSLLKDVFPGRRHGFYCRIDEIGDKEASFGDCIPLGQFEASKAAQVENVIHRYLKGEKITDPNMPTYAMMAYMAIVSAKLLAEDSVCRTTVIEEVSYTPADRRLCTQEVSELWQNAGLNPRFDETMDRVEDRLREDGVDVELIKQAASALD</sequence>
<comment type="caution">
    <text evidence="2">The sequence shown here is derived from an EMBL/GenBank/DDBJ whole genome shotgun (WGS) entry which is preliminary data.</text>
</comment>
<protein>
    <submittedName>
        <fullName evidence="2">Carboxymethylenebutenolidase</fullName>
    </submittedName>
</protein>
<dbReference type="EMBL" id="WSRP01000005">
    <property type="protein sequence ID" value="MVX56104.1"/>
    <property type="molecule type" value="Genomic_DNA"/>
</dbReference>
<feature type="chain" id="PRO_5026882891" evidence="1">
    <location>
        <begin position="27"/>
        <end position="279"/>
    </location>
</feature>
<dbReference type="RefSeq" id="WP_160334536.1">
    <property type="nucleotide sequence ID" value="NZ_CALPCR010000027.1"/>
</dbReference>
<keyword evidence="1" id="KW-0732">Signal</keyword>
<evidence type="ECO:0000313" key="3">
    <source>
        <dbReference type="Proteomes" id="UP000472580"/>
    </source>
</evidence>
<evidence type="ECO:0000313" key="2">
    <source>
        <dbReference type="EMBL" id="MVX56104.1"/>
    </source>
</evidence>
<dbReference type="OrthoDB" id="9157269at2"/>
<accession>A0A6L6YFF4</accession>
<gene>
    <name evidence="2" type="ORF">E5987_02645</name>
</gene>
<feature type="signal peptide" evidence="1">
    <location>
        <begin position="1"/>
        <end position="26"/>
    </location>
</feature>
<proteinExistence type="predicted"/>
<reference evidence="2 3" key="1">
    <citation type="submission" date="2019-12" db="EMBL/GenBank/DDBJ databases">
        <title>Microbes associate with the intestines of laboratory mice.</title>
        <authorList>
            <person name="Navarre W."/>
            <person name="Wong E."/>
        </authorList>
    </citation>
    <scope>NUCLEOTIDE SEQUENCE [LARGE SCALE GENOMIC DNA]</scope>
    <source>
        <strain evidence="2 3">NM82_D38</strain>
    </source>
</reference>
<dbReference type="AlphaFoldDB" id="A0A6L6YFF4"/>
<organism evidence="2 3">
    <name type="scientific">Parasutterella muris</name>
    <dbReference type="NCBI Taxonomy" id="2565572"/>
    <lineage>
        <taxon>Bacteria</taxon>
        <taxon>Pseudomonadati</taxon>
        <taxon>Pseudomonadota</taxon>
        <taxon>Betaproteobacteria</taxon>
        <taxon>Burkholderiales</taxon>
        <taxon>Sutterellaceae</taxon>
        <taxon>Parasutterella</taxon>
    </lineage>
</organism>